<proteinExistence type="predicted"/>
<dbReference type="OrthoDB" id="9808609at2"/>
<keyword evidence="3 6" id="KW-0067">ATP-binding</keyword>
<dbReference type="InterPro" id="IPR050611">
    <property type="entry name" value="ABCF"/>
</dbReference>
<keyword evidence="2" id="KW-0547">Nucleotide-binding</keyword>
<dbReference type="AlphaFoldDB" id="A0A378JUF7"/>
<dbReference type="SUPFAM" id="SSF52540">
    <property type="entry name" value="P-loop containing nucleoside triphosphate hydrolases"/>
    <property type="match status" value="2"/>
</dbReference>
<name>A0A378JUF7_9GAMM</name>
<dbReference type="EMBL" id="UGOG01000001">
    <property type="protein sequence ID" value="STX62244.1"/>
    <property type="molecule type" value="Genomic_DNA"/>
</dbReference>
<dbReference type="GO" id="GO:0016887">
    <property type="term" value="F:ATP hydrolysis activity"/>
    <property type="evidence" value="ECO:0007669"/>
    <property type="project" value="InterPro"/>
</dbReference>
<reference evidence="6 8" key="2">
    <citation type="submission" date="2018-06" db="EMBL/GenBank/DDBJ databases">
        <authorList>
            <consortium name="Pathogen Informatics"/>
            <person name="Doyle S."/>
        </authorList>
    </citation>
    <scope>NUCLEOTIDE SEQUENCE [LARGE SCALE GENOMIC DNA]</scope>
    <source>
        <strain evidence="6 8">NCTC12239</strain>
    </source>
</reference>
<dbReference type="PANTHER" id="PTHR19211">
    <property type="entry name" value="ATP-BINDING TRANSPORT PROTEIN-RELATED"/>
    <property type="match status" value="1"/>
</dbReference>
<dbReference type="Pfam" id="PF00005">
    <property type="entry name" value="ABC_tran"/>
    <property type="match status" value="2"/>
</dbReference>
<dbReference type="InterPro" id="IPR027417">
    <property type="entry name" value="P-loop_NTPase"/>
</dbReference>
<protein>
    <submittedName>
        <fullName evidence="5">ABC transporter ATP-binding protein</fullName>
    </submittedName>
    <submittedName>
        <fullName evidence="6">Transporter fused subunits of ABC superfamily: ATP-binding components</fullName>
    </submittedName>
</protein>
<dbReference type="SMART" id="SM00382">
    <property type="entry name" value="AAA"/>
    <property type="match status" value="2"/>
</dbReference>
<organism evidence="6 8">
    <name type="scientific">Legionella moravica</name>
    <dbReference type="NCBI Taxonomy" id="39962"/>
    <lineage>
        <taxon>Bacteria</taxon>
        <taxon>Pseudomonadati</taxon>
        <taxon>Pseudomonadota</taxon>
        <taxon>Gammaproteobacteria</taxon>
        <taxon>Legionellales</taxon>
        <taxon>Legionellaceae</taxon>
        <taxon>Legionella</taxon>
    </lineage>
</organism>
<dbReference type="InterPro" id="IPR003439">
    <property type="entry name" value="ABC_transporter-like_ATP-bd"/>
</dbReference>
<dbReference type="Proteomes" id="UP000254040">
    <property type="component" value="Unassembled WGS sequence"/>
</dbReference>
<evidence type="ECO:0000256" key="3">
    <source>
        <dbReference type="ARBA" id="ARBA00022840"/>
    </source>
</evidence>
<keyword evidence="1" id="KW-0677">Repeat</keyword>
<gene>
    <name evidence="6" type="primary">ybiT_1</name>
    <name evidence="5" type="ORF">Lmor_2552</name>
    <name evidence="6" type="ORF">NCTC12239_01165</name>
</gene>
<evidence type="ECO:0000313" key="6">
    <source>
        <dbReference type="EMBL" id="STX62244.1"/>
    </source>
</evidence>
<reference evidence="5 7" key="1">
    <citation type="submission" date="2015-11" db="EMBL/GenBank/DDBJ databases">
        <title>Genomic analysis of 38 Legionella species identifies large and diverse effector repertoires.</title>
        <authorList>
            <person name="Burstein D."/>
            <person name="Amaro F."/>
            <person name="Zusman T."/>
            <person name="Lifshitz Z."/>
            <person name="Cohen O."/>
            <person name="Gilbert J.A."/>
            <person name="Pupko T."/>
            <person name="Shuman H.A."/>
            <person name="Segal G."/>
        </authorList>
    </citation>
    <scope>NUCLEOTIDE SEQUENCE [LARGE SCALE GENOMIC DNA]</scope>
    <source>
        <strain evidence="5 7">ATCC 43877</strain>
    </source>
</reference>
<evidence type="ECO:0000256" key="2">
    <source>
        <dbReference type="ARBA" id="ARBA00022741"/>
    </source>
</evidence>
<sequence length="522" mass="58274">MSKLMIEAKGLGFHPAHKPNPLYADLDVFLTDTTHFLVGENGCGKSTLANTLAHQSSQVTHFGIVGYLNQELTPFSGTVAEKLNIDSILRALQRCEEGSLSETDYELLENNWDIKAVLEKQFNAYGLPDTIISEPYVSLSGGMRTRLNLLHLERQNCDFYILDEPSNHLDRASRDWLLQWIKLNPACLIISHDLTLLKQSDIILELNAKGLHRYQGGWEDYLASKKQLELEVERKVAQTQHVLAESLKAKQKNQETLQAKQNKAHKDRQNTNQAKLILDKKKATSEATGARIAGLNEKRVNDASKAYAAAKQELIELKPQAFRVSPVESHSKQHVILDELILPHGYNKPISLQLACGEHLWLSGDNGAGKSTLLKIIQGTVQPKSGSVMRPKDAAFLDQHFTFLNQEDSVLNNFSRLSPGLSEAEYRTVLAQLRLRRESALQPVSTLSGGETLKLALAVLFSGRNSPSLLLLDEPDNHLDLASKELLINALKQYQGSIILVSHDINFVKSLEIHSEFHLPIC</sequence>
<dbReference type="STRING" id="39962.Lmor_2552"/>
<dbReference type="PANTHER" id="PTHR19211:SF6">
    <property type="entry name" value="BLL7188 PROTEIN"/>
    <property type="match status" value="1"/>
</dbReference>
<dbReference type="RefSeq" id="WP_051190743.1">
    <property type="nucleotide sequence ID" value="NZ_CAAAJG010000019.1"/>
</dbReference>
<evidence type="ECO:0000313" key="8">
    <source>
        <dbReference type="Proteomes" id="UP000254040"/>
    </source>
</evidence>
<feature type="domain" description="ABC transporter" evidence="4">
    <location>
        <begin position="6"/>
        <end position="234"/>
    </location>
</feature>
<dbReference type="InterPro" id="IPR003593">
    <property type="entry name" value="AAA+_ATPase"/>
</dbReference>
<dbReference type="EMBL" id="LNYN01000035">
    <property type="protein sequence ID" value="KTD31676.1"/>
    <property type="molecule type" value="Genomic_DNA"/>
</dbReference>
<evidence type="ECO:0000313" key="5">
    <source>
        <dbReference type="EMBL" id="KTD31676.1"/>
    </source>
</evidence>
<dbReference type="Gene3D" id="3.40.50.300">
    <property type="entry name" value="P-loop containing nucleotide triphosphate hydrolases"/>
    <property type="match status" value="2"/>
</dbReference>
<evidence type="ECO:0000256" key="1">
    <source>
        <dbReference type="ARBA" id="ARBA00022737"/>
    </source>
</evidence>
<keyword evidence="7" id="KW-1185">Reference proteome</keyword>
<dbReference type="PROSITE" id="PS50893">
    <property type="entry name" value="ABC_TRANSPORTER_2"/>
    <property type="match status" value="1"/>
</dbReference>
<evidence type="ECO:0000259" key="4">
    <source>
        <dbReference type="PROSITE" id="PS50893"/>
    </source>
</evidence>
<accession>A0A378JUF7</accession>
<dbReference type="Proteomes" id="UP000054985">
    <property type="component" value="Unassembled WGS sequence"/>
</dbReference>
<evidence type="ECO:0000313" key="7">
    <source>
        <dbReference type="Proteomes" id="UP000054985"/>
    </source>
</evidence>
<dbReference type="GO" id="GO:0005524">
    <property type="term" value="F:ATP binding"/>
    <property type="evidence" value="ECO:0007669"/>
    <property type="project" value="UniProtKB-KW"/>
</dbReference>